<dbReference type="AlphaFoldDB" id="A0A0B6AKG3"/>
<dbReference type="GeneID" id="93644237"/>
<gene>
    <name evidence="2" type="primary">pgaD</name>
    <name evidence="2" type="ORF">BG04_750</name>
</gene>
<keyword evidence="1" id="KW-1133">Transmembrane helix</keyword>
<feature type="transmembrane region" description="Helical" evidence="1">
    <location>
        <begin position="21"/>
        <end position="51"/>
    </location>
</feature>
<evidence type="ECO:0000313" key="2">
    <source>
        <dbReference type="EMBL" id="AJI25375.1"/>
    </source>
</evidence>
<reference evidence="2 3" key="1">
    <citation type="journal article" date="2015" name="Genome Announc.">
        <title>Complete genome sequences for 35 biothreat assay-relevant bacillus species.</title>
        <authorList>
            <person name="Johnson S.L."/>
            <person name="Daligault H.E."/>
            <person name="Davenport K.W."/>
            <person name="Jaissle J."/>
            <person name="Frey K.G."/>
            <person name="Ladner J.T."/>
            <person name="Broomall S.M."/>
            <person name="Bishop-Lilly K.A."/>
            <person name="Bruce D.C."/>
            <person name="Gibbons H.S."/>
            <person name="Coyne S.R."/>
            <person name="Lo C.C."/>
            <person name="Meincke L."/>
            <person name="Munk A.C."/>
            <person name="Koroleva G.I."/>
            <person name="Rosenzweig C.N."/>
            <person name="Palacios G.F."/>
            <person name="Redden C.L."/>
            <person name="Minogue T.D."/>
            <person name="Chain P.S."/>
        </authorList>
    </citation>
    <scope>NUCLEOTIDE SEQUENCE [LARGE SCALE GENOMIC DNA]</scope>
    <source>
        <strain evidence="3">ATCC 14581 / DSM 32 / JCM 2506 / NBRC 15308 / NCIMB 9376 / NCTC 10342 / NRRL B-14308 / VKM B-512</strain>
    </source>
</reference>
<feature type="transmembrane region" description="Helical" evidence="1">
    <location>
        <begin position="71"/>
        <end position="92"/>
    </location>
</feature>
<dbReference type="GO" id="GO:0043709">
    <property type="term" value="P:cell adhesion involved in single-species biofilm formation"/>
    <property type="evidence" value="ECO:0007669"/>
    <property type="project" value="InterPro"/>
</dbReference>
<dbReference type="Proteomes" id="UP000031829">
    <property type="component" value="Chromosome"/>
</dbReference>
<dbReference type="HOGENOM" id="CLU_1709602_0_0_9"/>
<keyword evidence="1" id="KW-0472">Membrane</keyword>
<evidence type="ECO:0000256" key="1">
    <source>
        <dbReference type="SAM" id="Phobius"/>
    </source>
</evidence>
<dbReference type="KEGG" id="bmeg:BG04_750"/>
<dbReference type="Pfam" id="PF13994">
    <property type="entry name" value="PgaD"/>
    <property type="match status" value="1"/>
</dbReference>
<keyword evidence="1" id="KW-0812">Transmembrane</keyword>
<organism evidence="2 3">
    <name type="scientific">Priestia megaterium (strain ATCC 14581 / DSM 32 / CCUG 1817 / JCM 2506 / NBRC 15308 / NCIMB 9376 / NCTC 10342 / NRRL B-14308 / VKM B-512 / Ford 19)</name>
    <name type="common">Bacillus megaterium</name>
    <dbReference type="NCBI Taxonomy" id="1348623"/>
    <lineage>
        <taxon>Bacteria</taxon>
        <taxon>Bacillati</taxon>
        <taxon>Bacillota</taxon>
        <taxon>Bacilli</taxon>
        <taxon>Bacillales</taxon>
        <taxon>Bacillaceae</taxon>
        <taxon>Priestia</taxon>
    </lineage>
</organism>
<dbReference type="NCBIfam" id="TIGR03940">
    <property type="entry name" value="PGA_PgaD"/>
    <property type="match status" value="1"/>
</dbReference>
<protein>
    <submittedName>
        <fullName evidence="2">Poly-beta-1,6-N-acetyl-D-glucosamine biosynthesis protein PgaD</fullName>
    </submittedName>
</protein>
<sequence length="153" mass="18021">MEQSRPRLNEEQIMIQAKQPLARLVVSIIVSSVFWLYCAIVLWFFLSAVIGVNDRYSGVLKIAFKTTNGEIRTFLVIGLAIFCFFFLALFLWRSYNKKRFGSLNRRKEPAYTSIKDLERLELLSKDQIQELQRAQYIEFDVNPLKHTEERKHA</sequence>
<accession>A0A0B6AKG3</accession>
<proteinExistence type="predicted"/>
<dbReference type="EMBL" id="CP009920">
    <property type="protein sequence ID" value="AJI25375.1"/>
    <property type="molecule type" value="Genomic_DNA"/>
</dbReference>
<dbReference type="InterPro" id="IPR023829">
    <property type="entry name" value="PGA_PgaD"/>
</dbReference>
<evidence type="ECO:0000313" key="3">
    <source>
        <dbReference type="Proteomes" id="UP000031829"/>
    </source>
</evidence>
<name>A0A0B6AKG3_PRIM2</name>
<dbReference type="RefSeq" id="WP_034649662.1">
    <property type="nucleotide sequence ID" value="NZ_BCVB01000001.1"/>
</dbReference>